<proteinExistence type="predicted"/>
<keyword evidence="4" id="KW-0804">Transcription</keyword>
<evidence type="ECO:0000313" key="8">
    <source>
        <dbReference type="EMBL" id="EXJ96504.1"/>
    </source>
</evidence>
<dbReference type="STRING" id="1182541.W9ZPV4"/>
<dbReference type="GO" id="GO:0045944">
    <property type="term" value="P:positive regulation of transcription by RNA polymerase II"/>
    <property type="evidence" value="ECO:0007669"/>
    <property type="project" value="TreeGrafter"/>
</dbReference>
<dbReference type="OrthoDB" id="3990906at2759"/>
<feature type="region of interest" description="Disordered" evidence="6">
    <location>
        <begin position="546"/>
        <end position="566"/>
    </location>
</feature>
<keyword evidence="9" id="KW-1185">Reference proteome</keyword>
<dbReference type="SMART" id="SM00906">
    <property type="entry name" value="Fungal_trans"/>
    <property type="match status" value="1"/>
</dbReference>
<dbReference type="HOGENOM" id="CLU_006926_1_2_1"/>
<comment type="caution">
    <text evidence="8">The sequence shown here is derived from an EMBL/GenBank/DDBJ whole genome shotgun (WGS) entry which is preliminary data.</text>
</comment>
<dbReference type="InterPro" id="IPR007219">
    <property type="entry name" value="XnlR_reg_dom"/>
</dbReference>
<evidence type="ECO:0000256" key="3">
    <source>
        <dbReference type="ARBA" id="ARBA00023125"/>
    </source>
</evidence>
<organism evidence="8 9">
    <name type="scientific">Capronia coronata CBS 617.96</name>
    <dbReference type="NCBI Taxonomy" id="1182541"/>
    <lineage>
        <taxon>Eukaryota</taxon>
        <taxon>Fungi</taxon>
        <taxon>Dikarya</taxon>
        <taxon>Ascomycota</taxon>
        <taxon>Pezizomycotina</taxon>
        <taxon>Eurotiomycetes</taxon>
        <taxon>Chaetothyriomycetidae</taxon>
        <taxon>Chaetothyriales</taxon>
        <taxon>Herpotrichiellaceae</taxon>
        <taxon>Capronia</taxon>
    </lineage>
</organism>
<evidence type="ECO:0000256" key="2">
    <source>
        <dbReference type="ARBA" id="ARBA00023015"/>
    </source>
</evidence>
<dbReference type="PANTHER" id="PTHR47540">
    <property type="entry name" value="THIAMINE REPRESSIBLE GENES REGULATORY PROTEIN THI5"/>
    <property type="match status" value="1"/>
</dbReference>
<keyword evidence="2" id="KW-0805">Transcription regulation</keyword>
<dbReference type="RefSeq" id="XP_007720733.1">
    <property type="nucleotide sequence ID" value="XM_007722543.1"/>
</dbReference>
<feature type="domain" description="Xylanolytic transcriptional activator regulatory" evidence="7">
    <location>
        <begin position="244"/>
        <end position="318"/>
    </location>
</feature>
<dbReference type="GO" id="GO:0008270">
    <property type="term" value="F:zinc ion binding"/>
    <property type="evidence" value="ECO:0007669"/>
    <property type="project" value="InterPro"/>
</dbReference>
<keyword evidence="3" id="KW-0238">DNA-binding</keyword>
<dbReference type="EMBL" id="AMWN01000001">
    <property type="protein sequence ID" value="EXJ96504.1"/>
    <property type="molecule type" value="Genomic_DNA"/>
</dbReference>
<dbReference type="GO" id="GO:0006351">
    <property type="term" value="P:DNA-templated transcription"/>
    <property type="evidence" value="ECO:0007669"/>
    <property type="project" value="InterPro"/>
</dbReference>
<evidence type="ECO:0000256" key="4">
    <source>
        <dbReference type="ARBA" id="ARBA00023163"/>
    </source>
</evidence>
<evidence type="ECO:0000256" key="6">
    <source>
        <dbReference type="SAM" id="MobiDB-lite"/>
    </source>
</evidence>
<dbReference type="GO" id="GO:0005634">
    <property type="term" value="C:nucleus"/>
    <property type="evidence" value="ECO:0007669"/>
    <property type="project" value="UniProtKB-SubCell"/>
</dbReference>
<evidence type="ECO:0000259" key="7">
    <source>
        <dbReference type="SMART" id="SM00906"/>
    </source>
</evidence>
<dbReference type="GeneID" id="19156532"/>
<keyword evidence="5" id="KW-0539">Nucleus</keyword>
<dbReference type="PANTHER" id="PTHR47540:SF6">
    <property type="entry name" value="ZN(II)2CYS6 TRANSCRIPTION FACTOR (EUROFUNG)"/>
    <property type="match status" value="1"/>
</dbReference>
<reference evidence="8 9" key="1">
    <citation type="submission" date="2013-03" db="EMBL/GenBank/DDBJ databases">
        <title>The Genome Sequence of Capronia coronata CBS 617.96.</title>
        <authorList>
            <consortium name="The Broad Institute Genomics Platform"/>
            <person name="Cuomo C."/>
            <person name="de Hoog S."/>
            <person name="Gorbushina A."/>
            <person name="Walker B."/>
            <person name="Young S.K."/>
            <person name="Zeng Q."/>
            <person name="Gargeya S."/>
            <person name="Fitzgerald M."/>
            <person name="Haas B."/>
            <person name="Abouelleil A."/>
            <person name="Allen A.W."/>
            <person name="Alvarado L."/>
            <person name="Arachchi H.M."/>
            <person name="Berlin A.M."/>
            <person name="Chapman S.B."/>
            <person name="Gainer-Dewar J."/>
            <person name="Goldberg J."/>
            <person name="Griggs A."/>
            <person name="Gujja S."/>
            <person name="Hansen M."/>
            <person name="Howarth C."/>
            <person name="Imamovic A."/>
            <person name="Ireland A."/>
            <person name="Larimer J."/>
            <person name="McCowan C."/>
            <person name="Murphy C."/>
            <person name="Pearson M."/>
            <person name="Poon T.W."/>
            <person name="Priest M."/>
            <person name="Roberts A."/>
            <person name="Saif S."/>
            <person name="Shea T."/>
            <person name="Sisk P."/>
            <person name="Sykes S."/>
            <person name="Wortman J."/>
            <person name="Nusbaum C."/>
            <person name="Birren B."/>
        </authorList>
    </citation>
    <scope>NUCLEOTIDE SEQUENCE [LARGE SCALE GENOMIC DNA]</scope>
    <source>
        <strain evidence="8 9">CBS 617.96</strain>
    </source>
</reference>
<evidence type="ECO:0000256" key="5">
    <source>
        <dbReference type="ARBA" id="ARBA00023242"/>
    </source>
</evidence>
<dbReference type="eggNOG" id="ENOG502RZ2S">
    <property type="taxonomic scope" value="Eukaryota"/>
</dbReference>
<protein>
    <recommendedName>
        <fullName evidence="7">Xylanolytic transcriptional activator regulatory domain-containing protein</fullName>
    </recommendedName>
</protein>
<evidence type="ECO:0000313" key="9">
    <source>
        <dbReference type="Proteomes" id="UP000019484"/>
    </source>
</evidence>
<feature type="region of interest" description="Disordered" evidence="6">
    <location>
        <begin position="19"/>
        <end position="57"/>
    </location>
</feature>
<evidence type="ECO:0000256" key="1">
    <source>
        <dbReference type="ARBA" id="ARBA00004123"/>
    </source>
</evidence>
<dbReference type="AlphaFoldDB" id="W9ZPV4"/>
<dbReference type="GO" id="GO:0043565">
    <property type="term" value="F:sequence-specific DNA binding"/>
    <property type="evidence" value="ECO:0007669"/>
    <property type="project" value="TreeGrafter"/>
</dbReference>
<feature type="compositionally biased region" description="Polar residues" evidence="6">
    <location>
        <begin position="546"/>
        <end position="561"/>
    </location>
</feature>
<gene>
    <name evidence="8" type="ORF">A1O1_01630</name>
</gene>
<accession>W9ZPV4</accession>
<dbReference type="Proteomes" id="UP000019484">
    <property type="component" value="Unassembled WGS sequence"/>
</dbReference>
<comment type="subcellular location">
    <subcellularLocation>
        <location evidence="1">Nucleus</location>
    </subcellularLocation>
</comment>
<dbReference type="Pfam" id="PF04082">
    <property type="entry name" value="Fungal_trans"/>
    <property type="match status" value="1"/>
</dbReference>
<dbReference type="InterPro" id="IPR051711">
    <property type="entry name" value="Stress_Response_Reg"/>
</dbReference>
<dbReference type="CDD" id="cd12148">
    <property type="entry name" value="fungal_TF_MHR"/>
    <property type="match status" value="1"/>
</dbReference>
<sequence>MSPACERAKQFNSYLKKLQASSREGGQSDGQVEVGHVDESHTVAAGQSRPSGQRPSADLEIANPLKESRSLSHQHFVGESTCAVFANRLLQCLQPEGTSTATPPEQHYVKRPEFARQVGTLYGCKFPDRIRATLLVRVALRFIGEDYHFFLQKEFLQQLERTYASKEAQNAENAWACKFFVVLALGELYSATVPSHPPGVPGTDYFVNAVNLLQDGYEEPSVTQIETMLLFCFYSNALGRVKSAHVYSGLALRLSTCLGLHRDPPEDAGLTPVELEHRVRLWWTAYIFDRSTTSRLGLPLSIRDEDIDVRLPSSDHLPPEDQDKFGSPAHLCANIELARITGSIMRDIYSPSSSLRGSFLHNVRTILKSLRKWDANVAPSLRLTHAGANRPVTSLQLHFNQCIILTTRPVLLHVLKAKNPFGESDTGTNGPSTEPLSETAMMLADSCVSAARTSNSILSQLYVENALALFGHFDAHYLFASTLVLIISAIISPNSSDSDAVQTAFHLLRTMRDSGNVSAAQFYPRLSHIQWSIGRLRGRVTARNETSLPANAPENSSSANGLSAPELPPLDNLDFDSYDWNDFPMPDLATYDWTGLGRVIVDPLDNPMLQTFLDHADTTWDENMDVIGAEIT</sequence>
<name>W9ZPV4_9EURO</name>